<accession>A0A381NAC7</accession>
<name>A0A381NAC7_9ZZZZ</name>
<organism evidence="1">
    <name type="scientific">marine metagenome</name>
    <dbReference type="NCBI Taxonomy" id="408172"/>
    <lineage>
        <taxon>unclassified sequences</taxon>
        <taxon>metagenomes</taxon>
        <taxon>ecological metagenomes</taxon>
    </lineage>
</organism>
<dbReference type="EMBL" id="UINC01000222">
    <property type="protein sequence ID" value="SUZ51485.1"/>
    <property type="molecule type" value="Genomic_DNA"/>
</dbReference>
<gene>
    <name evidence="1" type="ORF">METZ01_LOCUS4339</name>
</gene>
<sequence length="216" mass="23794">MLLVFLIPAIYAGFKWGLPSINGFLDSNPCEGCAEDGQPSVSLSDLTMDRFERLRWGESDDKLVLASVEVSSVVRYAVPGIIPLGLLEPRVEFEEEQVRLSAFVIAEKFPGLPKLDEIIGLLPDTIAVEMQGMIAPLDQGHFSLIINRLWMAKIPIPSSLIPAILTAFGREGRRALPRNALLIPKPDGIESAFVRADSLFLLANTEREEHARDGDD</sequence>
<reference evidence="1" key="1">
    <citation type="submission" date="2018-05" db="EMBL/GenBank/DDBJ databases">
        <authorList>
            <person name="Lanie J.A."/>
            <person name="Ng W.-L."/>
            <person name="Kazmierczak K.M."/>
            <person name="Andrzejewski T.M."/>
            <person name="Davidsen T.M."/>
            <person name="Wayne K.J."/>
            <person name="Tettelin H."/>
            <person name="Glass J.I."/>
            <person name="Rusch D."/>
            <person name="Podicherti R."/>
            <person name="Tsui H.-C.T."/>
            <person name="Winkler M.E."/>
        </authorList>
    </citation>
    <scope>NUCLEOTIDE SEQUENCE</scope>
</reference>
<dbReference type="AlphaFoldDB" id="A0A381NAC7"/>
<evidence type="ECO:0000313" key="1">
    <source>
        <dbReference type="EMBL" id="SUZ51485.1"/>
    </source>
</evidence>
<proteinExistence type="predicted"/>
<protein>
    <submittedName>
        <fullName evidence="1">Uncharacterized protein</fullName>
    </submittedName>
</protein>